<feature type="compositionally biased region" description="Low complexity" evidence="1">
    <location>
        <begin position="464"/>
        <end position="477"/>
    </location>
</feature>
<dbReference type="EMBL" id="BKCJ010005009">
    <property type="protein sequence ID" value="GEU64375.1"/>
    <property type="molecule type" value="Genomic_DNA"/>
</dbReference>
<organism evidence="3">
    <name type="scientific">Tanacetum cinerariifolium</name>
    <name type="common">Dalmatian daisy</name>
    <name type="synonym">Chrysanthemum cinerariifolium</name>
    <dbReference type="NCBI Taxonomy" id="118510"/>
    <lineage>
        <taxon>Eukaryota</taxon>
        <taxon>Viridiplantae</taxon>
        <taxon>Streptophyta</taxon>
        <taxon>Embryophyta</taxon>
        <taxon>Tracheophyta</taxon>
        <taxon>Spermatophyta</taxon>
        <taxon>Magnoliopsida</taxon>
        <taxon>eudicotyledons</taxon>
        <taxon>Gunneridae</taxon>
        <taxon>Pentapetalae</taxon>
        <taxon>asterids</taxon>
        <taxon>campanulids</taxon>
        <taxon>Asterales</taxon>
        <taxon>Asteraceae</taxon>
        <taxon>Asteroideae</taxon>
        <taxon>Anthemideae</taxon>
        <taxon>Anthemidinae</taxon>
        <taxon>Tanacetum</taxon>
    </lineage>
</organism>
<dbReference type="PANTHER" id="PTHR31286:SF99">
    <property type="entry name" value="DUF4283 DOMAIN-CONTAINING PROTEIN"/>
    <property type="match status" value="1"/>
</dbReference>
<feature type="compositionally biased region" description="Polar residues" evidence="1">
    <location>
        <begin position="451"/>
        <end position="463"/>
    </location>
</feature>
<evidence type="ECO:0000313" key="3">
    <source>
        <dbReference type="EMBL" id="GEU64375.1"/>
    </source>
</evidence>
<dbReference type="InterPro" id="IPR025558">
    <property type="entry name" value="DUF4283"/>
</dbReference>
<feature type="domain" description="DUF4283" evidence="2">
    <location>
        <begin position="294"/>
        <end position="373"/>
    </location>
</feature>
<name>A0A6L2LW68_TANCI</name>
<gene>
    <name evidence="3" type="ORF">Tci_036353</name>
</gene>
<evidence type="ECO:0000256" key="1">
    <source>
        <dbReference type="SAM" id="MobiDB-lite"/>
    </source>
</evidence>
<comment type="caution">
    <text evidence="3">The sequence shown here is derived from an EMBL/GenBank/DDBJ whole genome shotgun (WGS) entry which is preliminary data.</text>
</comment>
<accession>A0A6L2LW68</accession>
<reference evidence="3" key="1">
    <citation type="journal article" date="2019" name="Sci. Rep.">
        <title>Draft genome of Tanacetum cinerariifolium, the natural source of mosquito coil.</title>
        <authorList>
            <person name="Yamashiro T."/>
            <person name="Shiraishi A."/>
            <person name="Satake H."/>
            <person name="Nakayama K."/>
        </authorList>
    </citation>
    <scope>NUCLEOTIDE SEQUENCE</scope>
</reference>
<dbReference type="Pfam" id="PF14111">
    <property type="entry name" value="DUF4283"/>
    <property type="match status" value="1"/>
</dbReference>
<evidence type="ECO:0000259" key="2">
    <source>
        <dbReference type="Pfam" id="PF14111"/>
    </source>
</evidence>
<dbReference type="PANTHER" id="PTHR31286">
    <property type="entry name" value="GLYCINE-RICH CELL WALL STRUCTURAL PROTEIN 1.8-LIKE"/>
    <property type="match status" value="1"/>
</dbReference>
<proteinExistence type="predicted"/>
<dbReference type="InterPro" id="IPR040256">
    <property type="entry name" value="At4g02000-like"/>
</dbReference>
<protein>
    <recommendedName>
        <fullName evidence="2">DUF4283 domain-containing protein</fullName>
    </recommendedName>
</protein>
<dbReference type="AlphaFoldDB" id="A0A6L2LW68"/>
<sequence length="503" mass="57164">MLEPSRLEKKKKMDFDQTLYFFRSNKRYKGSVKFDKHPIRTVLNEPILRMIYFNDQHRQYFISIEVLLDLNDEAQYNIHNTFFRLCKGPVIDDHARTFSSILIAEVDKKNERSLEKMRVIEEIRQFEMDKRTDLNKLNGIAENLLERIRRSRELRATTLSDEGINPGMFDYNGNLKPSKSILKKGISPTKEGRKVSMNASTMVAKEIGKVSKDGESEVSTNPNPSPNINVNATEFEKDVATTVNTASDKVLNSFASILKHKVNRVAEIIELRNDECVEGAAVMIPLAAIEEVTSRFENTLYGYFVGKRLAYQVVENYVKNVWSKYGLKRIQLYGEFFLFQFETKEGVNRVDYGAWLIRRVPLLLNIWSPNSNLHKAEIKKVPLDAYTSDMCLNSWGRSAYARALIEISAEDVLKEDLVIVIPVGKDKGHSLASIRIEYEWRPPRVDKGDSSKNVAPMSTGNVASTSSVPTTTSTNRSGASAAKSKVSLNNSFSALNNDEDSEW</sequence>
<feature type="region of interest" description="Disordered" evidence="1">
    <location>
        <begin position="445"/>
        <end position="484"/>
    </location>
</feature>